<comment type="similarity">
    <text evidence="1">Belongs to the RutC family.</text>
</comment>
<dbReference type="NCBIfam" id="TIGR00004">
    <property type="entry name" value="Rid family detoxifying hydrolase"/>
    <property type="match status" value="1"/>
</dbReference>
<sequence>MMEFINSPEAKAIGLPFSQAVRVGDVLYLSGALGNRPGTLELVPGGMEAEARQTMENIGAVLKENGLSFADVFKCTVMLADMSKWTEFNKVYVSYFDPDRLPARSAFGANGLALGAQVELECCAYIGKPR</sequence>
<dbReference type="GO" id="GO:0005829">
    <property type="term" value="C:cytosol"/>
    <property type="evidence" value="ECO:0007669"/>
    <property type="project" value="TreeGrafter"/>
</dbReference>
<dbReference type="InterPro" id="IPR006175">
    <property type="entry name" value="YjgF/YER057c/UK114"/>
</dbReference>
<dbReference type="Proteomes" id="UP000240653">
    <property type="component" value="Unassembled WGS sequence"/>
</dbReference>
<dbReference type="AlphaFoldDB" id="A0A2P7SMY8"/>
<dbReference type="RefSeq" id="WP_106722177.1">
    <property type="nucleotide sequence ID" value="NZ_PXYL01000001.1"/>
</dbReference>
<dbReference type="Pfam" id="PF01042">
    <property type="entry name" value="Ribonuc_L-PSP"/>
    <property type="match status" value="1"/>
</dbReference>
<evidence type="ECO:0000256" key="1">
    <source>
        <dbReference type="ARBA" id="ARBA00010552"/>
    </source>
</evidence>
<accession>A0A2P7SMY8</accession>
<dbReference type="FunFam" id="3.30.1330.40:FF:000001">
    <property type="entry name" value="L-PSP family endoribonuclease"/>
    <property type="match status" value="1"/>
</dbReference>
<dbReference type="CDD" id="cd00448">
    <property type="entry name" value="YjgF_YER057c_UK114_family"/>
    <property type="match status" value="1"/>
</dbReference>
<dbReference type="PANTHER" id="PTHR11803">
    <property type="entry name" value="2-IMINOBUTANOATE/2-IMINOPROPANOATE DEAMINASE RIDA"/>
    <property type="match status" value="1"/>
</dbReference>
<dbReference type="OrthoDB" id="9808943at2"/>
<dbReference type="EMBL" id="PXYL01000001">
    <property type="protein sequence ID" value="PSJ63823.1"/>
    <property type="molecule type" value="Genomic_DNA"/>
</dbReference>
<dbReference type="InterPro" id="IPR035959">
    <property type="entry name" value="RutC-like_sf"/>
</dbReference>
<name>A0A2P7SMY8_9HYPH</name>
<gene>
    <name evidence="2" type="ORF">C7I85_01470</name>
</gene>
<dbReference type="GO" id="GO:0019239">
    <property type="term" value="F:deaminase activity"/>
    <property type="evidence" value="ECO:0007669"/>
    <property type="project" value="TreeGrafter"/>
</dbReference>
<dbReference type="SUPFAM" id="SSF55298">
    <property type="entry name" value="YjgF-like"/>
    <property type="match status" value="1"/>
</dbReference>
<proteinExistence type="inferred from homology"/>
<evidence type="ECO:0000313" key="3">
    <source>
        <dbReference type="Proteomes" id="UP000240653"/>
    </source>
</evidence>
<evidence type="ECO:0000313" key="2">
    <source>
        <dbReference type="EMBL" id="PSJ63823.1"/>
    </source>
</evidence>
<dbReference type="Gene3D" id="3.30.1330.40">
    <property type="entry name" value="RutC-like"/>
    <property type="match status" value="1"/>
</dbReference>
<dbReference type="PANTHER" id="PTHR11803:SF39">
    <property type="entry name" value="2-IMINOBUTANOATE_2-IMINOPROPANOATE DEAMINASE"/>
    <property type="match status" value="1"/>
</dbReference>
<comment type="caution">
    <text evidence="2">The sequence shown here is derived from an EMBL/GenBank/DDBJ whole genome shotgun (WGS) entry which is preliminary data.</text>
</comment>
<reference evidence="2 3" key="1">
    <citation type="submission" date="2018-03" db="EMBL/GenBank/DDBJ databases">
        <title>The draft genome of Mesorhizobium soli JCM 19897.</title>
        <authorList>
            <person name="Li L."/>
            <person name="Liu L."/>
            <person name="Liang L."/>
            <person name="Wang T."/>
            <person name="Zhang X."/>
        </authorList>
    </citation>
    <scope>NUCLEOTIDE SEQUENCE [LARGE SCALE GENOMIC DNA]</scope>
    <source>
        <strain evidence="2 3">JCM 19897</strain>
    </source>
</reference>
<protein>
    <submittedName>
        <fullName evidence="2">Enamine deaminase RidA</fullName>
    </submittedName>
</protein>
<organism evidence="2 3">
    <name type="scientific">Pseudaminobacter soli</name>
    <name type="common">ex Li et al. 2025</name>
    <dbReference type="NCBI Taxonomy" id="1295366"/>
    <lineage>
        <taxon>Bacteria</taxon>
        <taxon>Pseudomonadati</taxon>
        <taxon>Pseudomonadota</taxon>
        <taxon>Alphaproteobacteria</taxon>
        <taxon>Hyphomicrobiales</taxon>
        <taxon>Phyllobacteriaceae</taxon>
        <taxon>Pseudaminobacter</taxon>
    </lineage>
</organism>
<dbReference type="InterPro" id="IPR006056">
    <property type="entry name" value="RidA"/>
</dbReference>
<keyword evidence="3" id="KW-1185">Reference proteome</keyword>